<sequence length="532" mass="54942">MSSDDRKTFSSRTPVNENPEQVRYRRGFVTRHQVSGWRFLMRRIASGVALHDTRMLVDPLRTQSRSVLVGGLVLVTGLAGCFVFSLIRPAGVAGNDVILADRETSALYVRVGDQLHPVVNLTSARLIAGRPDNPTMVPSAELDKFPRGSLIGIPGAPERMVPNTSRDADWTVCDAVTGAEVGVTLITGALTEGGSRAGALGAHDAVLVRNDGVGSAGVNGGSWLLWNGKRSAVDLNNRAVTAALGLGANGTALPAPRAIADGLFNAIPESAPLAAPVIAGAGQPTPYPMPVAAPVGAVVTAISTDDAADNGHHSLQYYAVLDDGLQPISQVVAAIMRNTDSYGLEQPPRLSADQVARVPVSTAISAAAYPEHPLTVVDAAKAPLTCARWTKHDGATTNSLTLLSGATLPLPAGEHTVALAGAAGTAQRVAVAPGTGYFVQATGQAGTPALSGYWISDTGVRYGISTEGEATNADRKTPAALGLTAPPLPVPWSILSQFAPGPTLSRSDALQIPALVPTRTSPANDVAVRENP</sequence>
<keyword evidence="9 10" id="KW-0472">Membrane</keyword>
<protein>
    <submittedName>
        <fullName evidence="11">ESX-3 secretion system ATPase EccB3</fullName>
    </submittedName>
</protein>
<dbReference type="Pfam" id="PF05108">
    <property type="entry name" value="T7SS_ESX1_EccB"/>
    <property type="match status" value="1"/>
</dbReference>
<evidence type="ECO:0000256" key="2">
    <source>
        <dbReference type="ARBA" id="ARBA00008149"/>
    </source>
</evidence>
<evidence type="ECO:0000256" key="3">
    <source>
        <dbReference type="ARBA" id="ARBA00022475"/>
    </source>
</evidence>
<keyword evidence="12" id="KW-1185">Reference proteome</keyword>
<evidence type="ECO:0000256" key="4">
    <source>
        <dbReference type="ARBA" id="ARBA00022692"/>
    </source>
</evidence>
<dbReference type="NCBIfam" id="TIGR03919">
    <property type="entry name" value="T7SS_EccB"/>
    <property type="match status" value="1"/>
</dbReference>
<evidence type="ECO:0000256" key="9">
    <source>
        <dbReference type="ARBA" id="ARBA00023136"/>
    </source>
</evidence>
<organism evidence="11 12">
    <name type="scientific">Mycolicibacterium aubagnense</name>
    <dbReference type="NCBI Taxonomy" id="319707"/>
    <lineage>
        <taxon>Bacteria</taxon>
        <taxon>Bacillati</taxon>
        <taxon>Actinomycetota</taxon>
        <taxon>Actinomycetes</taxon>
        <taxon>Mycobacteriales</taxon>
        <taxon>Mycobacteriaceae</taxon>
        <taxon>Mycolicibacterium</taxon>
    </lineage>
</organism>
<dbReference type="InterPro" id="IPR007795">
    <property type="entry name" value="T7SS_EccB"/>
</dbReference>
<dbReference type="PANTHER" id="PTHR40765">
    <property type="entry name" value="ESX-2 SECRETION SYSTEM ATPASE ECCB2"/>
    <property type="match status" value="1"/>
</dbReference>
<evidence type="ECO:0000256" key="5">
    <source>
        <dbReference type="ARBA" id="ARBA00022741"/>
    </source>
</evidence>
<proteinExistence type="inferred from homology"/>
<evidence type="ECO:0000313" key="12">
    <source>
        <dbReference type="Proteomes" id="UP000465609"/>
    </source>
</evidence>
<dbReference type="EMBL" id="AP022577">
    <property type="protein sequence ID" value="BBX85885.1"/>
    <property type="molecule type" value="Genomic_DNA"/>
</dbReference>
<accession>A0ABN5YVK3</accession>
<evidence type="ECO:0000256" key="8">
    <source>
        <dbReference type="ARBA" id="ARBA00022989"/>
    </source>
</evidence>
<evidence type="ECO:0000256" key="1">
    <source>
        <dbReference type="ARBA" id="ARBA00004162"/>
    </source>
</evidence>
<dbReference type="InterPro" id="IPR042485">
    <property type="entry name" value="T7SS_EccB_R3"/>
</dbReference>
<keyword evidence="7" id="KW-0067">ATP-binding</keyword>
<gene>
    <name evidence="11" type="primary">eccB3</name>
    <name evidence="11" type="ORF">MAUB_37580</name>
</gene>
<dbReference type="PANTHER" id="PTHR40765:SF2">
    <property type="entry name" value="ESX-2 SECRETION SYSTEM ATPASE ECCB2"/>
    <property type="match status" value="1"/>
</dbReference>
<evidence type="ECO:0000256" key="10">
    <source>
        <dbReference type="SAM" id="Phobius"/>
    </source>
</evidence>
<comment type="similarity">
    <text evidence="2">Belongs to the EccB family.</text>
</comment>
<keyword evidence="4 10" id="KW-0812">Transmembrane</keyword>
<dbReference type="Gene3D" id="3.30.2390.20">
    <property type="entry name" value="Type VII secretion system EccB, repeat 1 domain"/>
    <property type="match status" value="1"/>
</dbReference>
<keyword evidence="6" id="KW-0378">Hydrolase</keyword>
<evidence type="ECO:0000256" key="6">
    <source>
        <dbReference type="ARBA" id="ARBA00022801"/>
    </source>
</evidence>
<feature type="transmembrane region" description="Helical" evidence="10">
    <location>
        <begin position="67"/>
        <end position="87"/>
    </location>
</feature>
<dbReference type="InterPro" id="IPR044857">
    <property type="entry name" value="T7SS_EccB_R1"/>
</dbReference>
<keyword evidence="8 10" id="KW-1133">Transmembrane helix</keyword>
<evidence type="ECO:0000313" key="11">
    <source>
        <dbReference type="EMBL" id="BBX85885.1"/>
    </source>
</evidence>
<dbReference type="Proteomes" id="UP000465609">
    <property type="component" value="Chromosome"/>
</dbReference>
<reference evidence="11 12" key="1">
    <citation type="journal article" date="2019" name="Emerg. Microbes Infect.">
        <title>Comprehensive subspecies identification of 175 nontuberculous mycobacteria species based on 7547 genomic profiles.</title>
        <authorList>
            <person name="Matsumoto Y."/>
            <person name="Kinjo T."/>
            <person name="Motooka D."/>
            <person name="Nabeya D."/>
            <person name="Jung N."/>
            <person name="Uechi K."/>
            <person name="Horii T."/>
            <person name="Iida T."/>
            <person name="Fujita J."/>
            <person name="Nakamura S."/>
        </authorList>
    </citation>
    <scope>NUCLEOTIDE SEQUENCE [LARGE SCALE GENOMIC DNA]</scope>
    <source>
        <strain evidence="11 12">JCM 15296</strain>
    </source>
</reference>
<keyword evidence="5" id="KW-0547">Nucleotide-binding</keyword>
<comment type="subcellular location">
    <subcellularLocation>
        <location evidence="1">Cell membrane</location>
        <topology evidence="1">Single-pass membrane protein</topology>
    </subcellularLocation>
</comment>
<keyword evidence="3" id="KW-1003">Cell membrane</keyword>
<evidence type="ECO:0000256" key="7">
    <source>
        <dbReference type="ARBA" id="ARBA00022840"/>
    </source>
</evidence>
<dbReference type="Gene3D" id="2.40.50.910">
    <property type="entry name" value="Type VII secretion system EccB, repeat 3 domain"/>
    <property type="match status" value="1"/>
</dbReference>
<name>A0ABN5YVK3_9MYCO</name>